<dbReference type="PANTHER" id="PTHR11080:SF2">
    <property type="entry name" value="LD05707P"/>
    <property type="match status" value="1"/>
</dbReference>
<dbReference type="Proteomes" id="UP001501411">
    <property type="component" value="Unassembled WGS sequence"/>
</dbReference>
<comment type="similarity">
    <text evidence="1">Belongs to the isochorismatase family.</text>
</comment>
<evidence type="ECO:0000313" key="10">
    <source>
        <dbReference type="Proteomes" id="UP001501411"/>
    </source>
</evidence>
<dbReference type="InterPro" id="IPR052347">
    <property type="entry name" value="Isochorismatase_Nicotinamidase"/>
</dbReference>
<dbReference type="RefSeq" id="WP_345234475.1">
    <property type="nucleotide sequence ID" value="NZ_BAABIQ010000043.1"/>
</dbReference>
<evidence type="ECO:0000256" key="5">
    <source>
        <dbReference type="ARBA" id="ARBA00037900"/>
    </source>
</evidence>
<dbReference type="Pfam" id="PF00857">
    <property type="entry name" value="Isochorismatase"/>
    <property type="match status" value="1"/>
</dbReference>
<evidence type="ECO:0000256" key="2">
    <source>
        <dbReference type="ARBA" id="ARBA00022642"/>
    </source>
</evidence>
<evidence type="ECO:0000256" key="1">
    <source>
        <dbReference type="ARBA" id="ARBA00006336"/>
    </source>
</evidence>
<evidence type="ECO:0000256" key="4">
    <source>
        <dbReference type="ARBA" id="ARBA00022801"/>
    </source>
</evidence>
<evidence type="ECO:0000313" key="9">
    <source>
        <dbReference type="EMBL" id="GAA4805412.1"/>
    </source>
</evidence>
<dbReference type="CDD" id="cd01011">
    <property type="entry name" value="nicotinamidase"/>
    <property type="match status" value="1"/>
</dbReference>
<evidence type="ECO:0000256" key="6">
    <source>
        <dbReference type="ARBA" id="ARBA00039017"/>
    </source>
</evidence>
<dbReference type="EMBL" id="BAABIQ010000043">
    <property type="protein sequence ID" value="GAA4805412.1"/>
    <property type="molecule type" value="Genomic_DNA"/>
</dbReference>
<proteinExistence type="inferred from homology"/>
<feature type="domain" description="Isochorismatase-like" evidence="8">
    <location>
        <begin position="3"/>
        <end position="194"/>
    </location>
</feature>
<dbReference type="Gene3D" id="3.40.50.850">
    <property type="entry name" value="Isochorismatase-like"/>
    <property type="match status" value="1"/>
</dbReference>
<comment type="caution">
    <text evidence="9">The sequence shown here is derived from an EMBL/GenBank/DDBJ whole genome shotgun (WGS) entry which is preliminary data.</text>
</comment>
<comment type="pathway">
    <text evidence="5">Cofactor biosynthesis; nicotinate biosynthesis; nicotinate from nicotinamide: step 1/1.</text>
</comment>
<evidence type="ECO:0000259" key="8">
    <source>
        <dbReference type="Pfam" id="PF00857"/>
    </source>
</evidence>
<dbReference type="InterPro" id="IPR036380">
    <property type="entry name" value="Isochorismatase-like_sf"/>
</dbReference>
<keyword evidence="2" id="KW-0662">Pyridine nucleotide biosynthesis</keyword>
<reference evidence="10" key="1">
    <citation type="journal article" date="2019" name="Int. J. Syst. Evol. Microbiol.">
        <title>The Global Catalogue of Microorganisms (GCM) 10K type strain sequencing project: providing services to taxonomists for standard genome sequencing and annotation.</title>
        <authorList>
            <consortium name="The Broad Institute Genomics Platform"/>
            <consortium name="The Broad Institute Genome Sequencing Center for Infectious Disease"/>
            <person name="Wu L."/>
            <person name="Ma J."/>
        </authorList>
    </citation>
    <scope>NUCLEOTIDE SEQUENCE [LARGE SCALE GENOMIC DNA]</scope>
    <source>
        <strain evidence="10">JCM 18200</strain>
    </source>
</reference>
<protein>
    <recommendedName>
        <fullName evidence="6">nicotinamidase</fullName>
        <ecNumber evidence="6">3.5.1.19</ecNumber>
    </recommendedName>
    <alternativeName>
        <fullName evidence="7">Nicotinamide deamidase</fullName>
    </alternativeName>
</protein>
<keyword evidence="10" id="KW-1185">Reference proteome</keyword>
<keyword evidence="3" id="KW-0479">Metal-binding</keyword>
<keyword evidence="4" id="KW-0378">Hydrolase</keyword>
<name>A0ABP9C6S7_9SPHI</name>
<organism evidence="9 10">
    <name type="scientific">Olivibacter ginsenosidimutans</name>
    <dbReference type="NCBI Taxonomy" id="1176537"/>
    <lineage>
        <taxon>Bacteria</taxon>
        <taxon>Pseudomonadati</taxon>
        <taxon>Bacteroidota</taxon>
        <taxon>Sphingobacteriia</taxon>
        <taxon>Sphingobacteriales</taxon>
        <taxon>Sphingobacteriaceae</taxon>
        <taxon>Olivibacter</taxon>
    </lineage>
</organism>
<gene>
    <name evidence="9" type="primary">pncA</name>
    <name evidence="9" type="ORF">GCM10023231_38270</name>
</gene>
<dbReference type="SUPFAM" id="SSF52499">
    <property type="entry name" value="Isochorismatase-like hydrolases"/>
    <property type="match status" value="1"/>
</dbReference>
<dbReference type="PANTHER" id="PTHR11080">
    <property type="entry name" value="PYRAZINAMIDASE/NICOTINAMIDASE"/>
    <property type="match status" value="1"/>
</dbReference>
<accession>A0ABP9C6S7</accession>
<dbReference type="EC" id="3.5.1.19" evidence="6"/>
<evidence type="ECO:0000256" key="3">
    <source>
        <dbReference type="ARBA" id="ARBA00022723"/>
    </source>
</evidence>
<dbReference type="InterPro" id="IPR000868">
    <property type="entry name" value="Isochorismatase-like_dom"/>
</dbReference>
<dbReference type="NCBIfam" id="NF008623">
    <property type="entry name" value="PRK11609.1"/>
    <property type="match status" value="1"/>
</dbReference>
<evidence type="ECO:0000256" key="7">
    <source>
        <dbReference type="ARBA" id="ARBA00043224"/>
    </source>
</evidence>
<sequence>MKALIIVDIQNDFLPGGALPVSNGDEIIATINQLQQRYPLVVATQDWHPANHQSFASQHPGRNPFEKTTLNGLQQVLWPDHCIQGSLGAAFAPALDETKIEAIFRKGMDPQLDSYSGFFDNDKKKATGMAAYLKGRGVSTVDVCGLAADYCVYYTANDALNLGLQSTILDYATRAIDTERYEQIKQEFIQAGGHIEAFSL</sequence>